<dbReference type="KEGG" id="adv:DJ533_14410"/>
<dbReference type="RefSeq" id="WP_148245840.1">
    <property type="nucleotide sequence ID" value="NZ_CP029397.2"/>
</dbReference>
<reference evidence="1" key="1">
    <citation type="submission" date="2019-08" db="EMBL/GenBank/DDBJ databases">
        <title>The complete genome of Acinetobacter defluvii strain WCHAD010030.</title>
        <authorList>
            <person name="Hu Y."/>
            <person name="Qin J."/>
            <person name="Feng Y."/>
            <person name="Zong Z."/>
        </authorList>
    </citation>
    <scope>NUCLEOTIDE SEQUENCE</scope>
    <source>
        <strain evidence="1">WCHA30</strain>
    </source>
</reference>
<protein>
    <submittedName>
        <fullName evidence="1">Uncharacterized protein</fullName>
    </submittedName>
</protein>
<dbReference type="AlphaFoldDB" id="A0A2S2FFC8"/>
<dbReference type="STRING" id="1871111.GCA_001704615_00831"/>
<dbReference type="Proteomes" id="UP000245977">
    <property type="component" value="Chromosome"/>
</dbReference>
<gene>
    <name evidence="1" type="ORF">DJ533_14410</name>
</gene>
<evidence type="ECO:0000313" key="1">
    <source>
        <dbReference type="EMBL" id="AWL29676.2"/>
    </source>
</evidence>
<dbReference type="EMBL" id="CP029397">
    <property type="protein sequence ID" value="AWL29676.2"/>
    <property type="molecule type" value="Genomic_DNA"/>
</dbReference>
<accession>A0A2S2FFC8</accession>
<name>A0A2S2FFC8_9GAMM</name>
<sequence>MKKYLILIVGVICSFGHADTNFKIEMLQSHSQLRKACKQDALDVFKPKPYSLNVGKVTLNSYSCIGQKHDNPQYYSAYALKFASGKQLFFYDQTADVNTYVDIDAYAVGSSVVVFDNMNERGGDLILIWLQNAQHVYSTKIPYMTSDEGSVDVVVQGENIILQKKVYIGDDAKTQAKFKKVGQALVLKKENTKGLTYSSGHLKNFQHDAFR</sequence>
<proteinExistence type="predicted"/>
<organism evidence="1 2">
    <name type="scientific">Acinetobacter defluvii</name>
    <dbReference type="NCBI Taxonomy" id="1871111"/>
    <lineage>
        <taxon>Bacteria</taxon>
        <taxon>Pseudomonadati</taxon>
        <taxon>Pseudomonadota</taxon>
        <taxon>Gammaproteobacteria</taxon>
        <taxon>Moraxellales</taxon>
        <taxon>Moraxellaceae</taxon>
        <taxon>Acinetobacter</taxon>
    </lineage>
</organism>
<dbReference type="OrthoDB" id="6686761at2"/>
<keyword evidence="2" id="KW-1185">Reference proteome</keyword>
<evidence type="ECO:0000313" key="2">
    <source>
        <dbReference type="Proteomes" id="UP000245977"/>
    </source>
</evidence>